<evidence type="ECO:0000256" key="5">
    <source>
        <dbReference type="ARBA" id="ARBA00022801"/>
    </source>
</evidence>
<keyword evidence="5" id="KW-0378">Hydrolase</keyword>
<dbReference type="KEGG" id="mefw:F1737_04660"/>
<evidence type="ECO:0000313" key="7">
    <source>
        <dbReference type="EMBL" id="WOF16046.1"/>
    </source>
</evidence>
<dbReference type="InterPro" id="IPR037038">
    <property type="entry name" value="HepT-like_sf"/>
</dbReference>
<organism evidence="7 8">
    <name type="scientific">Methanochimaera problematica</name>
    <dbReference type="NCBI Taxonomy" id="2609417"/>
    <lineage>
        <taxon>Archaea</taxon>
        <taxon>Methanobacteriati</taxon>
        <taxon>Methanobacteriota</taxon>
        <taxon>Stenosarchaea group</taxon>
        <taxon>Methanomicrobia</taxon>
        <taxon>Methanomicrobiales</taxon>
        <taxon>Methanomicrobiaceae</taxon>
        <taxon>Methanochimaera</taxon>
    </lineage>
</organism>
<dbReference type="GeneID" id="85229443"/>
<dbReference type="GO" id="GO:0004540">
    <property type="term" value="F:RNA nuclease activity"/>
    <property type="evidence" value="ECO:0007669"/>
    <property type="project" value="InterPro"/>
</dbReference>
<keyword evidence="1" id="KW-0597">Phosphoprotein</keyword>
<dbReference type="PANTHER" id="PTHR34139:SF1">
    <property type="entry name" value="RNASE MJ1380-RELATED"/>
    <property type="match status" value="1"/>
</dbReference>
<dbReference type="GO" id="GO:0000166">
    <property type="term" value="F:nucleotide binding"/>
    <property type="evidence" value="ECO:0007669"/>
    <property type="project" value="UniProtKB-KW"/>
</dbReference>
<accession>A0AA97I3M3</accession>
<dbReference type="GO" id="GO:0016787">
    <property type="term" value="F:hydrolase activity"/>
    <property type="evidence" value="ECO:0007669"/>
    <property type="project" value="UniProtKB-KW"/>
</dbReference>
<dbReference type="EMBL" id="CP043875">
    <property type="protein sequence ID" value="WOF16046.1"/>
    <property type="molecule type" value="Genomic_DNA"/>
</dbReference>
<evidence type="ECO:0000313" key="8">
    <source>
        <dbReference type="Proteomes" id="UP001301797"/>
    </source>
</evidence>
<evidence type="ECO:0000256" key="4">
    <source>
        <dbReference type="ARBA" id="ARBA00022741"/>
    </source>
</evidence>
<dbReference type="AlphaFoldDB" id="A0AA97I3M3"/>
<gene>
    <name evidence="7" type="ORF">F1737_04660</name>
</gene>
<dbReference type="InterPro" id="IPR051813">
    <property type="entry name" value="HepT_RNase_toxin"/>
</dbReference>
<evidence type="ECO:0000256" key="1">
    <source>
        <dbReference type="ARBA" id="ARBA00022553"/>
    </source>
</evidence>
<reference evidence="7 8" key="1">
    <citation type="submission" date="2019-09" db="EMBL/GenBank/DDBJ databases">
        <title>The complete genome of Methanoplanus sp. FWC-SCC4.</title>
        <authorList>
            <person name="Chen S.-C."/>
            <person name="Zhou Y.-Z."/>
            <person name="Lai M.-C."/>
        </authorList>
    </citation>
    <scope>NUCLEOTIDE SEQUENCE [LARGE SCALE GENOMIC DNA]</scope>
    <source>
        <strain evidence="7 8">FWC-SCC4</strain>
    </source>
</reference>
<protein>
    <submittedName>
        <fullName evidence="7">DUF86 domain-containing protein</fullName>
    </submittedName>
</protein>
<comment type="similarity">
    <text evidence="6">Belongs to the HepT RNase toxin family.</text>
</comment>
<keyword evidence="4" id="KW-0547">Nucleotide-binding</keyword>
<dbReference type="RefSeq" id="WP_317137620.1">
    <property type="nucleotide sequence ID" value="NZ_CP043875.1"/>
</dbReference>
<dbReference type="PANTHER" id="PTHR34139">
    <property type="entry name" value="UPF0331 PROTEIN MJ0127"/>
    <property type="match status" value="1"/>
</dbReference>
<dbReference type="GO" id="GO:0110001">
    <property type="term" value="C:toxin-antitoxin complex"/>
    <property type="evidence" value="ECO:0007669"/>
    <property type="project" value="InterPro"/>
</dbReference>
<name>A0AA97I3M3_9EURY</name>
<dbReference type="Gene3D" id="1.20.120.580">
    <property type="entry name" value="bsu32300-like"/>
    <property type="match status" value="1"/>
</dbReference>
<keyword evidence="3" id="KW-0540">Nuclease</keyword>
<evidence type="ECO:0000256" key="6">
    <source>
        <dbReference type="ARBA" id="ARBA00024207"/>
    </source>
</evidence>
<keyword evidence="8" id="KW-1185">Reference proteome</keyword>
<proteinExistence type="inferred from homology"/>
<evidence type="ECO:0000256" key="3">
    <source>
        <dbReference type="ARBA" id="ARBA00022722"/>
    </source>
</evidence>
<dbReference type="Pfam" id="PF01934">
    <property type="entry name" value="HepT-like"/>
    <property type="match status" value="1"/>
</dbReference>
<dbReference type="InterPro" id="IPR008201">
    <property type="entry name" value="HepT-like"/>
</dbReference>
<dbReference type="Proteomes" id="UP001301797">
    <property type="component" value="Chromosome"/>
</dbReference>
<sequence>MSRDIDLYLDDFIDVVESILDYTSGIDYDDFISNKMCIDAVIKNLLVIGEAVKMIPEEIKLEHPAIDWKNVAGLRDVLIHAYFRIDNDLLWDIIQNKLEDLRDEVLKISE</sequence>
<evidence type="ECO:0000256" key="2">
    <source>
        <dbReference type="ARBA" id="ARBA00022649"/>
    </source>
</evidence>
<keyword evidence="2" id="KW-1277">Toxin-antitoxin system</keyword>